<evidence type="ECO:0000313" key="2">
    <source>
        <dbReference type="Proteomes" id="UP000095283"/>
    </source>
</evidence>
<feature type="compositionally biased region" description="Basic and acidic residues" evidence="1">
    <location>
        <begin position="81"/>
        <end position="104"/>
    </location>
</feature>
<dbReference type="InterPro" id="IPR039884">
    <property type="entry name" value="R3HC1/R3HCL"/>
</dbReference>
<dbReference type="PANTHER" id="PTHR21678:SF0">
    <property type="entry name" value="C3H1-TYPE DOMAIN-CONTAINING PROTEIN"/>
    <property type="match status" value="1"/>
</dbReference>
<dbReference type="WBParaSite" id="Hba_15225">
    <property type="protein sequence ID" value="Hba_15225"/>
    <property type="gene ID" value="Hba_15225"/>
</dbReference>
<dbReference type="AlphaFoldDB" id="A0A1I7XCZ2"/>
<sequence>MHIRLERNQSSPLVGGHSSPALSSRVSSNCPSVEPPLDPAEPEDLEVQFINESFEEQQRQSQMYQSGDLKTIFYQGSSEPESSKTRSDTEKSGRSSVERPERLPYAKKLGAQDSKSSVITSQCQHTTPTQLLNPSQNFEPCTGYYFIIPILIYLMVRRARMFLNFLEFDVIEETRSKVMLVLIKLRRLYDLDSSDLIRCNMQTPGRSCNDDDTEELAKNVIESLFTGVVQTPLDSDPVNENQTNASKSKRKNPDVFHKLEMEVASTSLSEPKPSESTEIQQEGPVVVREEEDEGDSWENLDDAKLEKQISEMKLEAATKTIKKSINYHVPPTNVLQSWDPLLLPHVLEAYDIPEYKLCEDVMAALATIGFGSASVRWIERKIVFVVFDGERQVVNNDFFFARDVLVLYKHDWLRLRPLSKSPARVQNAAKENQTILMPTRVRPKTNAGVARRMVENTLGLKSSATREQRMAERRQIAEAKVMTGHVKFAADPEEAVHDGEIKMDIIDDNSIRCCLGFLQCFHEYSLSLSIPLAIEGSLVPSQDSPLGIRVEDMKPEGGRTSISILMSIGGLKGTVEEKLTYKAENCSFVIILRANILDKDEGTPYLKKGIRTMGQVPFAESDSDTQ</sequence>
<feature type="compositionally biased region" description="Polar residues" evidence="1">
    <location>
        <begin position="20"/>
        <end position="31"/>
    </location>
</feature>
<feature type="compositionally biased region" description="Polar residues" evidence="1">
    <location>
        <begin position="231"/>
        <end position="246"/>
    </location>
</feature>
<protein>
    <submittedName>
        <fullName evidence="3">ULP_PROTEASE domain-containing protein</fullName>
    </submittedName>
</protein>
<proteinExistence type="predicted"/>
<evidence type="ECO:0000313" key="3">
    <source>
        <dbReference type="WBParaSite" id="Hba_15225"/>
    </source>
</evidence>
<dbReference type="PANTHER" id="PTHR21678">
    <property type="entry name" value="GROWTH INHIBITION AND DIFFERENTIATION RELATED PROTEIN 88"/>
    <property type="match status" value="1"/>
</dbReference>
<dbReference type="Pfam" id="PF15006">
    <property type="entry name" value="DUF4517"/>
    <property type="match status" value="1"/>
</dbReference>
<feature type="region of interest" description="Disordered" evidence="1">
    <location>
        <begin position="231"/>
        <end position="297"/>
    </location>
</feature>
<name>A0A1I7XCZ2_HETBA</name>
<dbReference type="Proteomes" id="UP000095283">
    <property type="component" value="Unplaced"/>
</dbReference>
<dbReference type="InterPro" id="IPR026794">
    <property type="entry name" value="ADISSP"/>
</dbReference>
<feature type="region of interest" description="Disordered" evidence="1">
    <location>
        <begin position="74"/>
        <end position="120"/>
    </location>
</feature>
<reference evidence="3" key="1">
    <citation type="submission" date="2016-11" db="UniProtKB">
        <authorList>
            <consortium name="WormBaseParasite"/>
        </authorList>
    </citation>
    <scope>IDENTIFICATION</scope>
</reference>
<feature type="compositionally biased region" description="Basic and acidic residues" evidence="1">
    <location>
        <begin position="251"/>
        <end position="261"/>
    </location>
</feature>
<feature type="region of interest" description="Disordered" evidence="1">
    <location>
        <begin position="1"/>
        <end position="62"/>
    </location>
</feature>
<keyword evidence="2" id="KW-1185">Reference proteome</keyword>
<feature type="compositionally biased region" description="Polar residues" evidence="1">
    <location>
        <begin position="264"/>
        <end position="280"/>
    </location>
</feature>
<organism evidence="2 3">
    <name type="scientific">Heterorhabditis bacteriophora</name>
    <name type="common">Entomopathogenic nematode worm</name>
    <dbReference type="NCBI Taxonomy" id="37862"/>
    <lineage>
        <taxon>Eukaryota</taxon>
        <taxon>Metazoa</taxon>
        <taxon>Ecdysozoa</taxon>
        <taxon>Nematoda</taxon>
        <taxon>Chromadorea</taxon>
        <taxon>Rhabditida</taxon>
        <taxon>Rhabditina</taxon>
        <taxon>Rhabditomorpha</taxon>
        <taxon>Strongyloidea</taxon>
        <taxon>Heterorhabditidae</taxon>
        <taxon>Heterorhabditis</taxon>
    </lineage>
</organism>
<accession>A0A1I7XCZ2</accession>
<evidence type="ECO:0000256" key="1">
    <source>
        <dbReference type="SAM" id="MobiDB-lite"/>
    </source>
</evidence>